<evidence type="ECO:0000313" key="1">
    <source>
        <dbReference type="EMBL" id="PIO58080.1"/>
    </source>
</evidence>
<evidence type="ECO:0000313" key="2">
    <source>
        <dbReference type="Proteomes" id="UP000230423"/>
    </source>
</evidence>
<keyword evidence="2" id="KW-1185">Reference proteome</keyword>
<evidence type="ECO:0008006" key="3">
    <source>
        <dbReference type="Google" id="ProtNLM"/>
    </source>
</evidence>
<sequence>MVPLTKSVGRPESLTRKPVQKVYFWPSLTAPEREILRDAFFQIGRRTCIKFLEQEYKPWFHADRWESNQPYVLIRKSRKYADNRSALKDLCTEQL</sequence>
<organism evidence="1 2">
    <name type="scientific">Teladorsagia circumcincta</name>
    <name type="common">Brown stomach worm</name>
    <name type="synonym">Ostertagia circumcincta</name>
    <dbReference type="NCBI Taxonomy" id="45464"/>
    <lineage>
        <taxon>Eukaryota</taxon>
        <taxon>Metazoa</taxon>
        <taxon>Ecdysozoa</taxon>
        <taxon>Nematoda</taxon>
        <taxon>Chromadorea</taxon>
        <taxon>Rhabditida</taxon>
        <taxon>Rhabditina</taxon>
        <taxon>Rhabditomorpha</taxon>
        <taxon>Strongyloidea</taxon>
        <taxon>Trichostrongylidae</taxon>
        <taxon>Teladorsagia</taxon>
    </lineage>
</organism>
<name>A0A2G9TL47_TELCI</name>
<dbReference type="Proteomes" id="UP000230423">
    <property type="component" value="Unassembled WGS sequence"/>
</dbReference>
<gene>
    <name evidence="1" type="ORF">TELCIR_20494</name>
</gene>
<proteinExistence type="predicted"/>
<dbReference type="EMBL" id="KZ370754">
    <property type="protein sequence ID" value="PIO58080.1"/>
    <property type="molecule type" value="Genomic_DNA"/>
</dbReference>
<protein>
    <recommendedName>
        <fullName evidence="3">Peptidase M12A domain-containing protein</fullName>
    </recommendedName>
</protein>
<accession>A0A2G9TL47</accession>
<reference evidence="1 2" key="1">
    <citation type="submission" date="2015-09" db="EMBL/GenBank/DDBJ databases">
        <title>Draft genome of the parasitic nematode Teladorsagia circumcincta isolate WARC Sus (inbred).</title>
        <authorList>
            <person name="Mitreva M."/>
        </authorList>
    </citation>
    <scope>NUCLEOTIDE SEQUENCE [LARGE SCALE GENOMIC DNA]</scope>
    <source>
        <strain evidence="1 2">S</strain>
    </source>
</reference>
<dbReference type="OrthoDB" id="5843159at2759"/>
<dbReference type="AlphaFoldDB" id="A0A2G9TL47"/>